<comment type="caution">
    <text evidence="9">The sequence shown here is derived from an EMBL/GenBank/DDBJ whole genome shotgun (WGS) entry which is preliminary data.</text>
</comment>
<comment type="subcellular location">
    <subcellularLocation>
        <location evidence="1">Membrane</location>
        <topology evidence="1">Multi-pass membrane protein</topology>
    </subcellularLocation>
</comment>
<keyword evidence="2 7" id="KW-0812">Transmembrane</keyword>
<feature type="transmembrane region" description="Helical" evidence="7">
    <location>
        <begin position="75"/>
        <end position="96"/>
    </location>
</feature>
<dbReference type="PANTHER" id="PTHR33048:SF167">
    <property type="entry name" value="INTEGRAL MEMBRANE PROTEIN"/>
    <property type="match status" value="1"/>
</dbReference>
<evidence type="ECO:0000256" key="3">
    <source>
        <dbReference type="ARBA" id="ARBA00022989"/>
    </source>
</evidence>
<keyword evidence="10" id="KW-1185">Reference proteome</keyword>
<keyword evidence="3 7" id="KW-1133">Transmembrane helix</keyword>
<reference evidence="9 10" key="2">
    <citation type="journal article" date="2021" name="Curr. Genet.">
        <title>Genetic response to nitrogen starvation in the aggressive Eucalyptus foliar pathogen Teratosphaeria destructans.</title>
        <authorList>
            <person name="Havenga M."/>
            <person name="Wingfield B.D."/>
            <person name="Wingfield M.J."/>
            <person name="Dreyer L.L."/>
            <person name="Roets F."/>
            <person name="Aylward J."/>
        </authorList>
    </citation>
    <scope>NUCLEOTIDE SEQUENCE [LARGE SCALE GENOMIC DNA]</scope>
    <source>
        <strain evidence="9">CMW44962</strain>
    </source>
</reference>
<evidence type="ECO:0000256" key="4">
    <source>
        <dbReference type="ARBA" id="ARBA00023136"/>
    </source>
</evidence>
<comment type="similarity">
    <text evidence="5">Belongs to the SAT4 family.</text>
</comment>
<dbReference type="InterPro" id="IPR049326">
    <property type="entry name" value="Rhodopsin_dom_fungi"/>
</dbReference>
<feature type="transmembrane region" description="Helical" evidence="7">
    <location>
        <begin position="153"/>
        <end position="175"/>
    </location>
</feature>
<organism evidence="9 10">
    <name type="scientific">Teratosphaeria destructans</name>
    <dbReference type="NCBI Taxonomy" id="418781"/>
    <lineage>
        <taxon>Eukaryota</taxon>
        <taxon>Fungi</taxon>
        <taxon>Dikarya</taxon>
        <taxon>Ascomycota</taxon>
        <taxon>Pezizomycotina</taxon>
        <taxon>Dothideomycetes</taxon>
        <taxon>Dothideomycetidae</taxon>
        <taxon>Mycosphaerellales</taxon>
        <taxon>Teratosphaeriaceae</taxon>
        <taxon>Teratosphaeria</taxon>
    </lineage>
</organism>
<sequence length="469" mass="51985">SCTLWHIKHDQKSDPAPRNGQAHRHQARRRRPHNTKHHVIAMILLPQHAPSKVLQARWRVTQDTPYCHASNSPEVLGVTGSFLTLALITVILRLHVRAYMLHCTGADDYAMLGAALMAVATMICFVGETRYGIGRHIVCADPAVLTMKSHWSFFHNLWPMFGLVLVKISIALFLLRLAPRSIWRKCLWGIIGFLVAFGLAAAFTLIFGCHPIAAFWNWSLFADPRTACFSVKTIDGLALFNSIITIVTDLFFAIAPIFVVIRLHVDLRTKTSLAIVLGLGFVTCAAGITKATYQWRFVEDEDRDWHDSFEVWFMIELCLGIIAASLPALKPLLKSVLASTRSARGPTSSTWMGKTPAGYYSQYSDERTPTLMPSRIALAIAHGKTDSFSAVSSRGDFEVEHGIALPQRAQARLHSAIIISSARASISDFRTLEDLPEVVPSESQECLREPASVICKTTAITRTSEVALV</sequence>
<evidence type="ECO:0000256" key="2">
    <source>
        <dbReference type="ARBA" id="ARBA00022692"/>
    </source>
</evidence>
<dbReference type="AlphaFoldDB" id="A0A9W7W2U7"/>
<evidence type="ECO:0000313" key="9">
    <source>
        <dbReference type="EMBL" id="KAH9828066.1"/>
    </source>
</evidence>
<feature type="region of interest" description="Disordered" evidence="6">
    <location>
        <begin position="1"/>
        <end position="33"/>
    </location>
</feature>
<name>A0A9W7W2U7_9PEZI</name>
<proteinExistence type="inferred from homology"/>
<dbReference type="PANTHER" id="PTHR33048">
    <property type="entry name" value="PTH11-LIKE INTEGRAL MEMBRANE PROTEIN (AFU_ORTHOLOGUE AFUA_5G11245)"/>
    <property type="match status" value="1"/>
</dbReference>
<dbReference type="OrthoDB" id="5022096at2759"/>
<feature type="transmembrane region" description="Helical" evidence="7">
    <location>
        <begin position="236"/>
        <end position="261"/>
    </location>
</feature>
<feature type="compositionally biased region" description="Basic residues" evidence="6">
    <location>
        <begin position="21"/>
        <end position="33"/>
    </location>
</feature>
<dbReference type="GO" id="GO:0016020">
    <property type="term" value="C:membrane"/>
    <property type="evidence" value="ECO:0007669"/>
    <property type="project" value="UniProtKB-SubCell"/>
</dbReference>
<feature type="transmembrane region" description="Helical" evidence="7">
    <location>
        <begin position="273"/>
        <end position="291"/>
    </location>
</feature>
<protein>
    <submittedName>
        <fullName evidence="9">Integral membrane protein</fullName>
    </submittedName>
</protein>
<evidence type="ECO:0000256" key="6">
    <source>
        <dbReference type="SAM" id="MobiDB-lite"/>
    </source>
</evidence>
<evidence type="ECO:0000256" key="5">
    <source>
        <dbReference type="ARBA" id="ARBA00038359"/>
    </source>
</evidence>
<feature type="transmembrane region" description="Helical" evidence="7">
    <location>
        <begin position="108"/>
        <end position="133"/>
    </location>
</feature>
<dbReference type="InterPro" id="IPR052337">
    <property type="entry name" value="SAT4-like"/>
</dbReference>
<dbReference type="Proteomes" id="UP001138500">
    <property type="component" value="Unassembled WGS sequence"/>
</dbReference>
<dbReference type="EMBL" id="RIBY02001834">
    <property type="protein sequence ID" value="KAH9828066.1"/>
    <property type="molecule type" value="Genomic_DNA"/>
</dbReference>
<feature type="transmembrane region" description="Helical" evidence="7">
    <location>
        <begin position="187"/>
        <end position="216"/>
    </location>
</feature>
<evidence type="ECO:0000256" key="7">
    <source>
        <dbReference type="SAM" id="Phobius"/>
    </source>
</evidence>
<evidence type="ECO:0000313" key="10">
    <source>
        <dbReference type="Proteomes" id="UP001138500"/>
    </source>
</evidence>
<feature type="domain" description="Rhodopsin" evidence="8">
    <location>
        <begin position="92"/>
        <end position="334"/>
    </location>
</feature>
<feature type="transmembrane region" description="Helical" evidence="7">
    <location>
        <begin position="311"/>
        <end position="329"/>
    </location>
</feature>
<gene>
    <name evidence="9" type="ORF">Tdes44962_MAKER02616</name>
</gene>
<feature type="non-terminal residue" evidence="9">
    <location>
        <position position="1"/>
    </location>
</feature>
<dbReference type="Pfam" id="PF20684">
    <property type="entry name" value="Fung_rhodopsin"/>
    <property type="match status" value="1"/>
</dbReference>
<evidence type="ECO:0000256" key="1">
    <source>
        <dbReference type="ARBA" id="ARBA00004141"/>
    </source>
</evidence>
<accession>A0A9W7W2U7</accession>
<evidence type="ECO:0000259" key="8">
    <source>
        <dbReference type="Pfam" id="PF20684"/>
    </source>
</evidence>
<reference evidence="9 10" key="1">
    <citation type="journal article" date="2018" name="IMA Fungus">
        <title>IMA Genome-F 10: Nine draft genome sequences of Claviceps purpurea s.lat., including C. arundinis, C. humidiphila, and C. cf. spartinae, pseudomolecules for the pitch canker pathogen Fusarium circinatum, draft genome of Davidsoniella eucalypti, Grosmannia galeiformis, Quambalaria eucalypti, and Teratosphaeria destructans.</title>
        <authorList>
            <person name="Wingfield B.D."/>
            <person name="Liu M."/>
            <person name="Nguyen H.D."/>
            <person name="Lane F.A."/>
            <person name="Morgan S.W."/>
            <person name="De Vos L."/>
            <person name="Wilken P.M."/>
            <person name="Duong T.A."/>
            <person name="Aylward J."/>
            <person name="Coetzee M.P."/>
            <person name="Dadej K."/>
            <person name="De Beer Z.W."/>
            <person name="Findlay W."/>
            <person name="Havenga M."/>
            <person name="Kolarik M."/>
            <person name="Menzies J.G."/>
            <person name="Naidoo K."/>
            <person name="Pochopski O."/>
            <person name="Shoukouhi P."/>
            <person name="Santana Q.C."/>
            <person name="Seifert K.A."/>
            <person name="Soal N."/>
            <person name="Steenkamp E.T."/>
            <person name="Tatham C.T."/>
            <person name="van der Nest M.A."/>
            <person name="Wingfield M.J."/>
        </authorList>
    </citation>
    <scope>NUCLEOTIDE SEQUENCE [LARGE SCALE GENOMIC DNA]</scope>
    <source>
        <strain evidence="9">CMW44962</strain>
    </source>
</reference>
<keyword evidence="4 7" id="KW-0472">Membrane</keyword>